<accession>A0A8C6RGK9</accession>
<evidence type="ECO:0000313" key="11">
    <source>
        <dbReference type="Ensembl" id="ENSNGAP00000017091.1"/>
    </source>
</evidence>
<keyword evidence="7" id="KW-0044">Antibiotic</keyword>
<keyword evidence="12" id="KW-1185">Reference proteome</keyword>
<feature type="signal peptide" evidence="9">
    <location>
        <begin position="1"/>
        <end position="19"/>
    </location>
</feature>
<dbReference type="PIRSF" id="PIRSF001875">
    <property type="entry name" value="Alpha-defensin"/>
    <property type="match status" value="1"/>
</dbReference>
<dbReference type="GO" id="GO:0050829">
    <property type="term" value="P:defense response to Gram-negative bacterium"/>
    <property type="evidence" value="ECO:0007669"/>
    <property type="project" value="TreeGrafter"/>
</dbReference>
<evidence type="ECO:0000256" key="4">
    <source>
        <dbReference type="ARBA" id="ARBA00022529"/>
    </source>
</evidence>
<reference evidence="11" key="2">
    <citation type="submission" date="2025-09" db="UniProtKB">
        <authorList>
            <consortium name="Ensembl"/>
        </authorList>
    </citation>
    <scope>IDENTIFICATION</scope>
</reference>
<proteinExistence type="inferred from homology"/>
<evidence type="ECO:0000256" key="1">
    <source>
        <dbReference type="ARBA" id="ARBA00004613"/>
    </source>
</evidence>
<feature type="compositionally biased region" description="Acidic residues" evidence="8">
    <location>
        <begin position="25"/>
        <end position="39"/>
    </location>
</feature>
<dbReference type="PANTHER" id="PTHR11876:SF28">
    <property type="entry name" value="ALPHA-DEFENSIN 1"/>
    <property type="match status" value="1"/>
</dbReference>
<keyword evidence="6" id="KW-0211">Defensin</keyword>
<organism evidence="11 12">
    <name type="scientific">Nannospalax galili</name>
    <name type="common">Northern Israeli blind subterranean mole rat</name>
    <name type="synonym">Spalax galili</name>
    <dbReference type="NCBI Taxonomy" id="1026970"/>
    <lineage>
        <taxon>Eukaryota</taxon>
        <taxon>Metazoa</taxon>
        <taxon>Chordata</taxon>
        <taxon>Craniata</taxon>
        <taxon>Vertebrata</taxon>
        <taxon>Euteleostomi</taxon>
        <taxon>Mammalia</taxon>
        <taxon>Eutheria</taxon>
        <taxon>Euarchontoglires</taxon>
        <taxon>Glires</taxon>
        <taxon>Rodentia</taxon>
        <taxon>Myomorpha</taxon>
        <taxon>Muroidea</taxon>
        <taxon>Spalacidae</taxon>
        <taxon>Spalacinae</taxon>
        <taxon>Nannospalax</taxon>
    </lineage>
</organism>
<dbReference type="InterPro" id="IPR002366">
    <property type="entry name" value="Alpha-defensin_N"/>
</dbReference>
<evidence type="ECO:0000256" key="2">
    <source>
        <dbReference type="ARBA" id="ARBA00006519"/>
    </source>
</evidence>
<comment type="subcellular location">
    <subcellularLocation>
        <location evidence="1">Secreted</location>
    </subcellularLocation>
</comment>
<dbReference type="GO" id="GO:0019731">
    <property type="term" value="P:antibacterial humoral response"/>
    <property type="evidence" value="ECO:0007669"/>
    <property type="project" value="TreeGrafter"/>
</dbReference>
<evidence type="ECO:0000313" key="12">
    <source>
        <dbReference type="Proteomes" id="UP000694381"/>
    </source>
</evidence>
<evidence type="ECO:0000256" key="6">
    <source>
        <dbReference type="ARBA" id="ARBA00022940"/>
    </source>
</evidence>
<dbReference type="Proteomes" id="UP000694381">
    <property type="component" value="Unassembled WGS sequence"/>
</dbReference>
<dbReference type="SMART" id="SM01418">
    <property type="entry name" value="Defensin_propep"/>
    <property type="match status" value="1"/>
</dbReference>
<dbReference type="GO" id="GO:0061844">
    <property type="term" value="P:antimicrobial humoral immune response mediated by antimicrobial peptide"/>
    <property type="evidence" value="ECO:0007669"/>
    <property type="project" value="TreeGrafter"/>
</dbReference>
<feature type="compositionally biased region" description="Polar residues" evidence="8">
    <location>
        <begin position="41"/>
        <end position="57"/>
    </location>
</feature>
<evidence type="ECO:0000256" key="9">
    <source>
        <dbReference type="SAM" id="SignalP"/>
    </source>
</evidence>
<dbReference type="PANTHER" id="PTHR11876">
    <property type="entry name" value="ALPHA-DEFENSIN 1"/>
    <property type="match status" value="1"/>
</dbReference>
<dbReference type="GO" id="GO:0031012">
    <property type="term" value="C:extracellular matrix"/>
    <property type="evidence" value="ECO:0007669"/>
    <property type="project" value="TreeGrafter"/>
</dbReference>
<keyword evidence="5 9" id="KW-0732">Signal</keyword>
<dbReference type="GO" id="GO:0071222">
    <property type="term" value="P:cellular response to lipopolysaccharide"/>
    <property type="evidence" value="ECO:0007669"/>
    <property type="project" value="TreeGrafter"/>
</dbReference>
<feature type="domain" description="Alpha-defensin N-terminal" evidence="10">
    <location>
        <begin position="1"/>
        <end position="50"/>
    </location>
</feature>
<dbReference type="InterPro" id="IPR016327">
    <property type="entry name" value="Alpha-defensin"/>
</dbReference>
<feature type="chain" id="PRO_5034573237" description="Alpha-defensin N-terminal domain-containing protein" evidence="9">
    <location>
        <begin position="20"/>
        <end position="57"/>
    </location>
</feature>
<dbReference type="GO" id="GO:0002227">
    <property type="term" value="P:innate immune response in mucosa"/>
    <property type="evidence" value="ECO:0007669"/>
    <property type="project" value="TreeGrafter"/>
</dbReference>
<evidence type="ECO:0000259" key="10">
    <source>
        <dbReference type="SMART" id="SM01418"/>
    </source>
</evidence>
<dbReference type="Ensembl" id="ENSNGAT00000022715.1">
    <property type="protein sequence ID" value="ENSNGAP00000017091.1"/>
    <property type="gene ID" value="ENSNGAG00000017618.1"/>
</dbReference>
<dbReference type="Pfam" id="PF00879">
    <property type="entry name" value="Defensin_propep"/>
    <property type="match status" value="1"/>
</dbReference>
<sequence length="57" mass="6267">MRTLVFLAALLLLALQAQAESIQGTDEDSPYEEPWEEEQPVSISFSGLENSDLQKAG</sequence>
<dbReference type="GO" id="GO:0050830">
    <property type="term" value="P:defense response to Gram-positive bacterium"/>
    <property type="evidence" value="ECO:0007669"/>
    <property type="project" value="TreeGrafter"/>
</dbReference>
<evidence type="ECO:0000256" key="8">
    <source>
        <dbReference type="SAM" id="MobiDB-lite"/>
    </source>
</evidence>
<dbReference type="GO" id="GO:0051673">
    <property type="term" value="P:disruption of plasma membrane integrity in another organism"/>
    <property type="evidence" value="ECO:0007669"/>
    <property type="project" value="TreeGrafter"/>
</dbReference>
<dbReference type="GO" id="GO:0005615">
    <property type="term" value="C:extracellular space"/>
    <property type="evidence" value="ECO:0007669"/>
    <property type="project" value="InterPro"/>
</dbReference>
<keyword evidence="3" id="KW-0964">Secreted</keyword>
<feature type="region of interest" description="Disordered" evidence="8">
    <location>
        <begin position="22"/>
        <end position="57"/>
    </location>
</feature>
<dbReference type="AlphaFoldDB" id="A0A8C6RGK9"/>
<reference evidence="11" key="1">
    <citation type="submission" date="2025-08" db="UniProtKB">
        <authorList>
            <consortium name="Ensembl"/>
        </authorList>
    </citation>
    <scope>IDENTIFICATION</scope>
</reference>
<evidence type="ECO:0000256" key="3">
    <source>
        <dbReference type="ARBA" id="ARBA00022525"/>
    </source>
</evidence>
<evidence type="ECO:0000256" key="7">
    <source>
        <dbReference type="ARBA" id="ARBA00023022"/>
    </source>
</evidence>
<name>A0A8C6RGK9_NANGA</name>
<evidence type="ECO:0000256" key="5">
    <source>
        <dbReference type="ARBA" id="ARBA00022729"/>
    </source>
</evidence>
<comment type="similarity">
    <text evidence="2">Belongs to the alpha-defensin family.</text>
</comment>
<keyword evidence="4" id="KW-0929">Antimicrobial</keyword>
<protein>
    <recommendedName>
        <fullName evidence="10">Alpha-defensin N-terminal domain-containing protein</fullName>
    </recommendedName>
</protein>